<dbReference type="Gene3D" id="1.25.40.10">
    <property type="entry name" value="Tetratricopeptide repeat domain"/>
    <property type="match status" value="1"/>
</dbReference>
<keyword evidence="7" id="KW-1185">Reference proteome</keyword>
<evidence type="ECO:0000313" key="7">
    <source>
        <dbReference type="Proteomes" id="UP000678499"/>
    </source>
</evidence>
<evidence type="ECO:0000256" key="2">
    <source>
        <dbReference type="ARBA" id="ARBA00022771"/>
    </source>
</evidence>
<dbReference type="Gene3D" id="6.10.140.2220">
    <property type="match status" value="1"/>
</dbReference>
<gene>
    <name evidence="6" type="ORF">NMOB1V02_LOCUS11571</name>
</gene>
<dbReference type="PANTHER" id="PTHR46455">
    <property type="entry name" value="SET AND MYND DOMAIN CONTAINING, ARTHROPOD-SPECIFIC, MEMBER 4, ISOFORM A"/>
    <property type="match status" value="1"/>
</dbReference>
<evidence type="ECO:0000259" key="5">
    <source>
        <dbReference type="PROSITE" id="PS50865"/>
    </source>
</evidence>
<dbReference type="Gene3D" id="2.170.270.10">
    <property type="entry name" value="SET domain"/>
    <property type="match status" value="1"/>
</dbReference>
<dbReference type="InterPro" id="IPR046341">
    <property type="entry name" value="SET_dom_sf"/>
</dbReference>
<evidence type="ECO:0000256" key="1">
    <source>
        <dbReference type="ARBA" id="ARBA00022723"/>
    </source>
</evidence>
<dbReference type="InterPro" id="IPR002893">
    <property type="entry name" value="Znf_MYND"/>
</dbReference>
<evidence type="ECO:0000256" key="3">
    <source>
        <dbReference type="ARBA" id="ARBA00022833"/>
    </source>
</evidence>
<protein>
    <recommendedName>
        <fullName evidence="5">MYND-type domain-containing protein</fullName>
    </recommendedName>
</protein>
<dbReference type="SUPFAM" id="SSF82199">
    <property type="entry name" value="SET domain"/>
    <property type="match status" value="1"/>
</dbReference>
<sequence length="461" mass="52690">MSSGNRIAVAGCYICNVPATKCCSKCSIAKYCSREHQLQDWKEHKKNCQIFEVKVLPIVGRSLVAKRNIEAGEVIIDELPLFTGESSSASSSSPLFVFIYTCVLMMNIPYVPGGKYVARCICILRCLWLKRNEPEKWKHVVSMESHAETRRHLQPEFWRMNQNNIVQFIRYYLKFHDMTDVDEAEIHDLCGIWNTNAFDVRNAGIENLRGLFQPLSHTLARRSHLEFSKIFFCHCQRCEDPTEFGTFMTAWKCQACDDGRLIISDANDPNSDWVCYDCKNKVESSTVKDIEQKVKTHFAQLGKTAQEMEAFLEKFSRIMLPTTSYAIQIKYALMELLPSDENDQIEIQKKEDICKELLNLMNVLCPGLTRVRAMICVQLGRCQRQFATLLGSNEKNAQVAAQSKLLSSREFLEEALNILIKEPEGTHFYDLGKQIQAELVEINDTLAHHIILENCTTTGGV</sequence>
<keyword evidence="3" id="KW-0862">Zinc</keyword>
<dbReference type="SUPFAM" id="SSF144232">
    <property type="entry name" value="HIT/MYND zinc finger-like"/>
    <property type="match status" value="1"/>
</dbReference>
<evidence type="ECO:0000256" key="4">
    <source>
        <dbReference type="PROSITE-ProRule" id="PRU00134"/>
    </source>
</evidence>
<dbReference type="PROSITE" id="PS50865">
    <property type="entry name" value="ZF_MYND_2"/>
    <property type="match status" value="1"/>
</dbReference>
<dbReference type="InterPro" id="IPR053010">
    <property type="entry name" value="SET_SmydA-8"/>
</dbReference>
<dbReference type="AlphaFoldDB" id="A0A7R9GJX0"/>
<organism evidence="6">
    <name type="scientific">Notodromas monacha</name>
    <dbReference type="NCBI Taxonomy" id="399045"/>
    <lineage>
        <taxon>Eukaryota</taxon>
        <taxon>Metazoa</taxon>
        <taxon>Ecdysozoa</taxon>
        <taxon>Arthropoda</taxon>
        <taxon>Crustacea</taxon>
        <taxon>Oligostraca</taxon>
        <taxon>Ostracoda</taxon>
        <taxon>Podocopa</taxon>
        <taxon>Podocopida</taxon>
        <taxon>Cypridocopina</taxon>
        <taxon>Cypridoidea</taxon>
        <taxon>Cyprididae</taxon>
        <taxon>Notodromas</taxon>
    </lineage>
</organism>
<evidence type="ECO:0000313" key="6">
    <source>
        <dbReference type="EMBL" id="CAD7283963.1"/>
    </source>
</evidence>
<dbReference type="GO" id="GO:0008270">
    <property type="term" value="F:zinc ion binding"/>
    <property type="evidence" value="ECO:0007669"/>
    <property type="project" value="UniProtKB-KW"/>
</dbReference>
<accession>A0A7R9GJX0</accession>
<feature type="domain" description="MYND-type" evidence="5">
    <location>
        <begin position="12"/>
        <end position="48"/>
    </location>
</feature>
<dbReference type="Proteomes" id="UP000678499">
    <property type="component" value="Unassembled WGS sequence"/>
</dbReference>
<keyword evidence="1" id="KW-0479">Metal-binding</keyword>
<dbReference type="Gene3D" id="1.10.220.160">
    <property type="match status" value="1"/>
</dbReference>
<dbReference type="InterPro" id="IPR011990">
    <property type="entry name" value="TPR-like_helical_dom_sf"/>
</dbReference>
<dbReference type="EMBL" id="CAJPEX010006563">
    <property type="protein sequence ID" value="CAG0924115.1"/>
    <property type="molecule type" value="Genomic_DNA"/>
</dbReference>
<reference evidence="6" key="1">
    <citation type="submission" date="2020-11" db="EMBL/GenBank/DDBJ databases">
        <authorList>
            <person name="Tran Van P."/>
        </authorList>
    </citation>
    <scope>NUCLEOTIDE SEQUENCE</scope>
</reference>
<dbReference type="Pfam" id="PF01753">
    <property type="entry name" value="zf-MYND"/>
    <property type="match status" value="1"/>
</dbReference>
<keyword evidence="2 4" id="KW-0863">Zinc-finger</keyword>
<dbReference type="PROSITE" id="PS01360">
    <property type="entry name" value="ZF_MYND_1"/>
    <property type="match status" value="1"/>
</dbReference>
<name>A0A7R9GJX0_9CRUS</name>
<proteinExistence type="predicted"/>
<dbReference type="EMBL" id="OA888600">
    <property type="protein sequence ID" value="CAD7283963.1"/>
    <property type="molecule type" value="Genomic_DNA"/>
</dbReference>
<dbReference type="PANTHER" id="PTHR46455:SF1">
    <property type="entry name" value="SET AND MYND DOMAIN CONTAINING, ARTHROPOD-SPECIFIC, MEMBER 2"/>
    <property type="match status" value="1"/>
</dbReference>
<dbReference type="OrthoDB" id="265717at2759"/>